<comment type="function">
    <text evidence="8">Also involved in hydrogenase metallocenter assembly, probably by participating in the nickel insertion step. This function in hydrogenase biosynthesis requires chaperone activity and the presence of the metal-binding domain, but not PPIase activity.</text>
</comment>
<dbReference type="SUPFAM" id="SSF54534">
    <property type="entry name" value="FKBP-like"/>
    <property type="match status" value="1"/>
</dbReference>
<protein>
    <recommendedName>
        <fullName evidence="10">Peptidyl-prolyl cis-trans isomerase</fullName>
        <ecNumber evidence="10">5.2.1.8</ecNumber>
    </recommendedName>
</protein>
<dbReference type="RefSeq" id="WP_254100739.1">
    <property type="nucleotide sequence ID" value="NZ_JANATA010000013.1"/>
</dbReference>
<evidence type="ECO:0000256" key="5">
    <source>
        <dbReference type="ARBA" id="ARBA00023110"/>
    </source>
</evidence>
<keyword evidence="13" id="KW-1185">Reference proteome</keyword>
<evidence type="ECO:0000256" key="2">
    <source>
        <dbReference type="ARBA" id="ARBA00004496"/>
    </source>
</evidence>
<feature type="domain" description="PPIase FKBP-type" evidence="11">
    <location>
        <begin position="6"/>
        <end position="80"/>
    </location>
</feature>
<keyword evidence="5 9" id="KW-0697">Rotamase</keyword>
<name>A0AA41X308_9ALTE</name>
<comment type="similarity">
    <text evidence="3 10">Belongs to the FKBP-type PPIase family.</text>
</comment>
<dbReference type="GO" id="GO:0042026">
    <property type="term" value="P:protein refolding"/>
    <property type="evidence" value="ECO:0007669"/>
    <property type="project" value="UniProtKB-ARBA"/>
</dbReference>
<dbReference type="GO" id="GO:0003755">
    <property type="term" value="F:peptidyl-prolyl cis-trans isomerase activity"/>
    <property type="evidence" value="ECO:0007669"/>
    <property type="project" value="UniProtKB-UniRule"/>
</dbReference>
<accession>A0AA41X308</accession>
<evidence type="ECO:0000313" key="12">
    <source>
        <dbReference type="EMBL" id="MCP3428942.1"/>
    </source>
</evidence>
<dbReference type="Pfam" id="PF00254">
    <property type="entry name" value="FKBP_C"/>
    <property type="match status" value="1"/>
</dbReference>
<dbReference type="InterPro" id="IPR001179">
    <property type="entry name" value="PPIase_FKBP_dom"/>
</dbReference>
<evidence type="ECO:0000256" key="9">
    <source>
        <dbReference type="PROSITE-ProRule" id="PRU00277"/>
    </source>
</evidence>
<keyword evidence="4" id="KW-0963">Cytoplasm</keyword>
<comment type="caution">
    <text evidence="12">The sequence shown here is derived from an EMBL/GenBank/DDBJ whole genome shotgun (WGS) entry which is preliminary data.</text>
</comment>
<evidence type="ECO:0000256" key="7">
    <source>
        <dbReference type="ARBA" id="ARBA00023235"/>
    </source>
</evidence>
<sequence length="161" mass="17518">MNIAQNTVVTMHYTVSTTDGTEIDSSRSGEPMMHLQGSQYLIKGLEDSLLGKTVGDKYEIEVSPENAYGERHEQLVQTVPKTLFGDNEVNVGMTFRAQTDDGEQTVMVIDATEEEVVVDGNHPLAGVELKFDVEILDVRAATDEEIAHGHAHAPGGCGHDH</sequence>
<gene>
    <name evidence="12" type="ORF">NLF92_08285</name>
</gene>
<reference evidence="12" key="1">
    <citation type="submission" date="2022-07" db="EMBL/GenBank/DDBJ databases">
        <title>Characterization of the Novel Bacterium Alteromonas immobilis LMIT006 and Alteromonas gregis LMIT007.</title>
        <authorList>
            <person name="Lin X."/>
        </authorList>
    </citation>
    <scope>NUCLEOTIDE SEQUENCE</scope>
    <source>
        <strain evidence="12">LMIT007</strain>
    </source>
</reference>
<evidence type="ECO:0000256" key="4">
    <source>
        <dbReference type="ARBA" id="ARBA00022490"/>
    </source>
</evidence>
<dbReference type="EC" id="5.2.1.8" evidence="10"/>
<keyword evidence="6" id="KW-0143">Chaperone</keyword>
<evidence type="ECO:0000259" key="11">
    <source>
        <dbReference type="PROSITE" id="PS50059"/>
    </source>
</evidence>
<evidence type="ECO:0000256" key="6">
    <source>
        <dbReference type="ARBA" id="ARBA00023186"/>
    </source>
</evidence>
<proteinExistence type="inferred from homology"/>
<dbReference type="GO" id="GO:0005737">
    <property type="term" value="C:cytoplasm"/>
    <property type="evidence" value="ECO:0007669"/>
    <property type="project" value="UniProtKB-SubCell"/>
</dbReference>
<evidence type="ECO:0000313" key="13">
    <source>
        <dbReference type="Proteomes" id="UP001165413"/>
    </source>
</evidence>
<evidence type="ECO:0000256" key="1">
    <source>
        <dbReference type="ARBA" id="ARBA00000971"/>
    </source>
</evidence>
<dbReference type="Proteomes" id="UP001165413">
    <property type="component" value="Unassembled WGS sequence"/>
</dbReference>
<dbReference type="EMBL" id="JANATA010000013">
    <property type="protein sequence ID" value="MCP3428942.1"/>
    <property type="molecule type" value="Genomic_DNA"/>
</dbReference>
<organism evidence="12 13">
    <name type="scientific">Opacimonas viscosa</name>
    <dbReference type="NCBI Taxonomy" id="2961944"/>
    <lineage>
        <taxon>Bacteria</taxon>
        <taxon>Pseudomonadati</taxon>
        <taxon>Pseudomonadota</taxon>
        <taxon>Gammaproteobacteria</taxon>
        <taxon>Alteromonadales</taxon>
        <taxon>Alteromonadaceae</taxon>
        <taxon>Opacimonas</taxon>
    </lineage>
</organism>
<comment type="catalytic activity">
    <reaction evidence="1 9 10">
        <text>[protein]-peptidylproline (omega=180) = [protein]-peptidylproline (omega=0)</text>
        <dbReference type="Rhea" id="RHEA:16237"/>
        <dbReference type="Rhea" id="RHEA-COMP:10747"/>
        <dbReference type="Rhea" id="RHEA-COMP:10748"/>
        <dbReference type="ChEBI" id="CHEBI:83833"/>
        <dbReference type="ChEBI" id="CHEBI:83834"/>
        <dbReference type="EC" id="5.2.1.8"/>
    </reaction>
</comment>
<evidence type="ECO:0000256" key="10">
    <source>
        <dbReference type="RuleBase" id="RU003915"/>
    </source>
</evidence>
<evidence type="ECO:0000256" key="3">
    <source>
        <dbReference type="ARBA" id="ARBA00006577"/>
    </source>
</evidence>
<dbReference type="AlphaFoldDB" id="A0AA41X308"/>
<comment type="subcellular location">
    <subcellularLocation>
        <location evidence="2">Cytoplasm</location>
    </subcellularLocation>
</comment>
<evidence type="ECO:0000256" key="8">
    <source>
        <dbReference type="ARBA" id="ARBA00037071"/>
    </source>
</evidence>
<dbReference type="PROSITE" id="PS50059">
    <property type="entry name" value="FKBP_PPIASE"/>
    <property type="match status" value="1"/>
</dbReference>
<dbReference type="InterPro" id="IPR046357">
    <property type="entry name" value="PPIase_dom_sf"/>
</dbReference>
<dbReference type="PANTHER" id="PTHR47861">
    <property type="entry name" value="FKBP-TYPE PEPTIDYL-PROLYL CIS-TRANS ISOMERASE SLYD"/>
    <property type="match status" value="1"/>
</dbReference>
<dbReference type="PANTHER" id="PTHR47861:SF3">
    <property type="entry name" value="FKBP-TYPE PEPTIDYL-PROLYL CIS-TRANS ISOMERASE SLYD"/>
    <property type="match status" value="1"/>
</dbReference>
<dbReference type="Gene3D" id="3.10.50.40">
    <property type="match status" value="1"/>
</dbReference>
<keyword evidence="7 9" id="KW-0413">Isomerase</keyword>